<dbReference type="AlphaFoldDB" id="A0A137PH57"/>
<keyword evidence="1" id="KW-0732">Signal</keyword>
<dbReference type="PROSITE" id="PS51257">
    <property type="entry name" value="PROKAR_LIPOPROTEIN"/>
    <property type="match status" value="1"/>
</dbReference>
<feature type="chain" id="PRO_5007294845" description="AA1-like domain-containing protein" evidence="1">
    <location>
        <begin position="18"/>
        <end position="139"/>
    </location>
</feature>
<dbReference type="EMBL" id="KQ964424">
    <property type="protein sequence ID" value="KXN74339.1"/>
    <property type="molecule type" value="Genomic_DNA"/>
</dbReference>
<accession>A0A137PH57</accession>
<gene>
    <name evidence="2" type="ORF">CONCODRAFT_2544</name>
</gene>
<dbReference type="Proteomes" id="UP000070444">
    <property type="component" value="Unassembled WGS sequence"/>
</dbReference>
<organism evidence="2 3">
    <name type="scientific">Conidiobolus coronatus (strain ATCC 28846 / CBS 209.66 / NRRL 28638)</name>
    <name type="common">Delacroixia coronata</name>
    <dbReference type="NCBI Taxonomy" id="796925"/>
    <lineage>
        <taxon>Eukaryota</taxon>
        <taxon>Fungi</taxon>
        <taxon>Fungi incertae sedis</taxon>
        <taxon>Zoopagomycota</taxon>
        <taxon>Entomophthoromycotina</taxon>
        <taxon>Entomophthoromycetes</taxon>
        <taxon>Entomophthorales</taxon>
        <taxon>Ancylistaceae</taxon>
        <taxon>Conidiobolus</taxon>
    </lineage>
</organism>
<evidence type="ECO:0000313" key="2">
    <source>
        <dbReference type="EMBL" id="KXN74339.1"/>
    </source>
</evidence>
<name>A0A137PH57_CONC2</name>
<reference evidence="2 3" key="1">
    <citation type="journal article" date="2015" name="Genome Biol. Evol.">
        <title>Phylogenomic analyses indicate that early fungi evolved digesting cell walls of algal ancestors of land plants.</title>
        <authorList>
            <person name="Chang Y."/>
            <person name="Wang S."/>
            <person name="Sekimoto S."/>
            <person name="Aerts A.L."/>
            <person name="Choi C."/>
            <person name="Clum A."/>
            <person name="LaButti K.M."/>
            <person name="Lindquist E.A."/>
            <person name="Yee Ngan C."/>
            <person name="Ohm R.A."/>
            <person name="Salamov A.A."/>
            <person name="Grigoriev I.V."/>
            <person name="Spatafora J.W."/>
            <person name="Berbee M.L."/>
        </authorList>
    </citation>
    <scope>NUCLEOTIDE SEQUENCE [LARGE SCALE GENOMIC DNA]</scope>
    <source>
        <strain evidence="2 3">NRRL 28638</strain>
    </source>
</reference>
<keyword evidence="3" id="KW-1185">Reference proteome</keyword>
<evidence type="ECO:0000313" key="3">
    <source>
        <dbReference type="Proteomes" id="UP000070444"/>
    </source>
</evidence>
<proteinExistence type="predicted"/>
<sequence>MKFVSLLAFATAVACSGKNIRITSFRSGTAVGASSSCSVKISNRNTGENLDLNCSMYGFGQIACNTESRDSSFGNYDARIMDCGNDGYNMYTKVAVWDKIGKYMAIKTFNSRSSPSCGHSNENRSCQTNWLIDEYWSEA</sequence>
<evidence type="ECO:0000256" key="1">
    <source>
        <dbReference type="SAM" id="SignalP"/>
    </source>
</evidence>
<protein>
    <recommendedName>
        <fullName evidence="4">AA1-like domain-containing protein</fullName>
    </recommendedName>
</protein>
<feature type="signal peptide" evidence="1">
    <location>
        <begin position="1"/>
        <end position="17"/>
    </location>
</feature>
<evidence type="ECO:0008006" key="4">
    <source>
        <dbReference type="Google" id="ProtNLM"/>
    </source>
</evidence>